<gene>
    <name evidence="3" type="ORF">OHA22_51120</name>
</gene>
<protein>
    <submittedName>
        <fullName evidence="3">DUF2637 domain-containing protein</fullName>
    </submittedName>
</protein>
<feature type="compositionally biased region" description="Low complexity" evidence="1">
    <location>
        <begin position="7"/>
        <end position="26"/>
    </location>
</feature>
<dbReference type="Pfam" id="PF10935">
    <property type="entry name" value="DUF2637"/>
    <property type="match status" value="1"/>
</dbReference>
<feature type="region of interest" description="Disordered" evidence="1">
    <location>
        <begin position="369"/>
        <end position="405"/>
    </location>
</feature>
<reference evidence="3" key="1">
    <citation type="submission" date="2022-10" db="EMBL/GenBank/DDBJ databases">
        <title>The complete genomes of actinobacterial strains from the NBC collection.</title>
        <authorList>
            <person name="Joergensen T.S."/>
            <person name="Alvarez Arevalo M."/>
            <person name="Sterndorff E.B."/>
            <person name="Faurdal D."/>
            <person name="Vuksanovic O."/>
            <person name="Mourched A.-S."/>
            <person name="Charusanti P."/>
            <person name="Shaw S."/>
            <person name="Blin K."/>
            <person name="Weber T."/>
        </authorList>
    </citation>
    <scope>NUCLEOTIDE SEQUENCE</scope>
    <source>
        <strain evidence="3">NBC_00093</strain>
    </source>
</reference>
<keyword evidence="2" id="KW-0812">Transmembrane</keyword>
<dbReference type="InterPro" id="IPR021235">
    <property type="entry name" value="DUF2637"/>
</dbReference>
<evidence type="ECO:0000313" key="3">
    <source>
        <dbReference type="EMBL" id="WTT23914.1"/>
    </source>
</evidence>
<feature type="compositionally biased region" description="Basic and acidic residues" evidence="1">
    <location>
        <begin position="300"/>
        <end position="315"/>
    </location>
</feature>
<evidence type="ECO:0000256" key="2">
    <source>
        <dbReference type="SAM" id="Phobius"/>
    </source>
</evidence>
<organism evidence="3">
    <name type="scientific">Streptomyces sp. NBC_00093</name>
    <dbReference type="NCBI Taxonomy" id="2975649"/>
    <lineage>
        <taxon>Bacteria</taxon>
        <taxon>Bacillati</taxon>
        <taxon>Actinomycetota</taxon>
        <taxon>Actinomycetes</taxon>
        <taxon>Kitasatosporales</taxon>
        <taxon>Streptomycetaceae</taxon>
        <taxon>Streptomyces</taxon>
    </lineage>
</organism>
<feature type="region of interest" description="Disordered" evidence="1">
    <location>
        <begin position="1"/>
        <end position="50"/>
    </location>
</feature>
<proteinExistence type="predicted"/>
<evidence type="ECO:0000256" key="1">
    <source>
        <dbReference type="SAM" id="MobiDB-lite"/>
    </source>
</evidence>
<accession>A0AAU2AKG8</accession>
<keyword evidence="2" id="KW-1133">Transmembrane helix</keyword>
<feature type="transmembrane region" description="Helical" evidence="2">
    <location>
        <begin position="100"/>
        <end position="122"/>
    </location>
</feature>
<keyword evidence="2" id="KW-0472">Membrane</keyword>
<feature type="compositionally biased region" description="Basic and acidic residues" evidence="1">
    <location>
        <begin position="322"/>
        <end position="332"/>
    </location>
</feature>
<feature type="transmembrane region" description="Helical" evidence="2">
    <location>
        <begin position="129"/>
        <end position="150"/>
    </location>
</feature>
<sequence length="569" mass="61136">MTDPRAEAAPARPTEPEPAATEAPATGTDDTSRATENAPETPAGDASSPAPRRRLTVIMWIIVGVATLAGLVVAGVGFGLSYGALVDAARAWGFGPIGAYVFPIGVDGLIVALYSIALVLAWRRMPKPMLLVAAHITTAVTIVLNILAAADSAPGSPGVWEVAQTDPGRLLAHAAMPIAYVLLVEAARHLITRTARLESGERGLTLADWFLSLPTTWWVFRTAQTYPMSYADARKMRRELAIHRVWITYREEIEAARRTAASEGETFDEHGTVTVLDRLPDLLAPYGVTAAEALALPDQMRAREQKRKADRERAEQALAHQEAADRRDREHADKLAQLAAEASEIQAQGQLDALRATVDGESRAAVYRAEASADTAGIEAAAQRSRAERTATEAQRRAEAEEVAEESARTAAARRKAAEDQKAALVIEEQNVRRRQEVAEAQQRAASIAAEAQRTARVAAENDAAAAAALRQATEDRAAAARAELVAVAAEDAAGLSQRERNIRRVARLISTEADGVALRLPLARIEEVFGIANGTASGYRDEAAQLIAAGYDHRSDVLHQTWQTTGHR</sequence>
<feature type="transmembrane region" description="Helical" evidence="2">
    <location>
        <begin position="57"/>
        <end position="80"/>
    </location>
</feature>
<feature type="region of interest" description="Disordered" evidence="1">
    <location>
        <begin position="299"/>
        <end position="332"/>
    </location>
</feature>
<dbReference type="AlphaFoldDB" id="A0AAU2AKG8"/>
<name>A0AAU2AKG8_9ACTN</name>
<dbReference type="EMBL" id="CP108223">
    <property type="protein sequence ID" value="WTT23914.1"/>
    <property type="molecule type" value="Genomic_DNA"/>
</dbReference>
<feature type="compositionally biased region" description="Basic and acidic residues" evidence="1">
    <location>
        <begin position="385"/>
        <end position="400"/>
    </location>
</feature>